<sequence length="111" mass="12499">MPVQAQSTDRVLTIFGNDRCPRDTICVRAPESERYRIPKEFRSSPLPPADQPWANRVQSMEYSGSTGTGSCSPVGAGGWTGCYQKMLRQAQQERKQQQQQQQQTPEVDAPR</sequence>
<dbReference type="Proteomes" id="UP000249066">
    <property type="component" value="Unassembled WGS sequence"/>
</dbReference>
<comment type="caution">
    <text evidence="2">The sequence shown here is derived from an EMBL/GenBank/DDBJ whole genome shotgun (WGS) entry which is preliminary data.</text>
</comment>
<dbReference type="EMBL" id="QFNN01000176">
    <property type="protein sequence ID" value="PZO86739.1"/>
    <property type="molecule type" value="Genomic_DNA"/>
</dbReference>
<gene>
    <name evidence="2" type="ORF">DI623_15960</name>
</gene>
<evidence type="ECO:0000313" key="3">
    <source>
        <dbReference type="Proteomes" id="UP000249066"/>
    </source>
</evidence>
<dbReference type="AlphaFoldDB" id="A0A2W5A2Q5"/>
<protein>
    <submittedName>
        <fullName evidence="2">Uncharacterized protein</fullName>
    </submittedName>
</protein>
<evidence type="ECO:0000313" key="2">
    <source>
        <dbReference type="EMBL" id="PZO86739.1"/>
    </source>
</evidence>
<evidence type="ECO:0000256" key="1">
    <source>
        <dbReference type="SAM" id="MobiDB-lite"/>
    </source>
</evidence>
<proteinExistence type="predicted"/>
<feature type="region of interest" description="Disordered" evidence="1">
    <location>
        <begin position="88"/>
        <end position="111"/>
    </location>
</feature>
<organism evidence="2 3">
    <name type="scientific">Sphingomonas sanxanigenens</name>
    <dbReference type="NCBI Taxonomy" id="397260"/>
    <lineage>
        <taxon>Bacteria</taxon>
        <taxon>Pseudomonadati</taxon>
        <taxon>Pseudomonadota</taxon>
        <taxon>Alphaproteobacteria</taxon>
        <taxon>Sphingomonadales</taxon>
        <taxon>Sphingomonadaceae</taxon>
        <taxon>Sphingomonas</taxon>
    </lineage>
</organism>
<reference evidence="2 3" key="1">
    <citation type="submission" date="2017-08" db="EMBL/GenBank/DDBJ databases">
        <title>Infants hospitalized years apart are colonized by the same room-sourced microbial strains.</title>
        <authorList>
            <person name="Brooks B."/>
            <person name="Olm M.R."/>
            <person name="Firek B.A."/>
            <person name="Baker R."/>
            <person name="Thomas B.C."/>
            <person name="Morowitz M.J."/>
            <person name="Banfield J.F."/>
        </authorList>
    </citation>
    <scope>NUCLEOTIDE SEQUENCE [LARGE SCALE GENOMIC DNA]</scope>
    <source>
        <strain evidence="2">S2_018_000_R2_101</strain>
    </source>
</reference>
<name>A0A2W5A2Q5_9SPHN</name>
<accession>A0A2W5A2Q5</accession>